<dbReference type="GO" id="GO:0000981">
    <property type="term" value="F:DNA-binding transcription factor activity, RNA polymerase II-specific"/>
    <property type="evidence" value="ECO:0007669"/>
    <property type="project" value="InterPro"/>
</dbReference>
<dbReference type="GeneID" id="37019616"/>
<evidence type="ECO:0000256" key="1">
    <source>
        <dbReference type="SAM" id="MobiDB-lite"/>
    </source>
</evidence>
<dbReference type="PANTHER" id="PTHR47785">
    <property type="entry name" value="ZN(II)2CYS6 TRANSCRIPTION FACTOR (EUROFUNG)-RELATED-RELATED"/>
    <property type="match status" value="1"/>
</dbReference>
<evidence type="ECO:0000313" key="4">
    <source>
        <dbReference type="Proteomes" id="UP000245771"/>
    </source>
</evidence>
<dbReference type="Proteomes" id="UP000245771">
    <property type="component" value="Unassembled WGS sequence"/>
</dbReference>
<keyword evidence="4" id="KW-1185">Reference proteome</keyword>
<feature type="region of interest" description="Disordered" evidence="1">
    <location>
        <begin position="293"/>
        <end position="379"/>
    </location>
</feature>
<feature type="compositionally biased region" description="Polar residues" evidence="1">
    <location>
        <begin position="263"/>
        <end position="278"/>
    </location>
</feature>
<dbReference type="SMART" id="SM00066">
    <property type="entry name" value="GAL4"/>
    <property type="match status" value="1"/>
</dbReference>
<organism evidence="3 4">
    <name type="scientific">Meira miltonrushii</name>
    <dbReference type="NCBI Taxonomy" id="1280837"/>
    <lineage>
        <taxon>Eukaryota</taxon>
        <taxon>Fungi</taxon>
        <taxon>Dikarya</taxon>
        <taxon>Basidiomycota</taxon>
        <taxon>Ustilaginomycotina</taxon>
        <taxon>Exobasidiomycetes</taxon>
        <taxon>Exobasidiales</taxon>
        <taxon>Brachybasidiaceae</taxon>
        <taxon>Meira</taxon>
    </lineage>
</organism>
<proteinExistence type="predicted"/>
<dbReference type="PROSITE" id="PS00463">
    <property type="entry name" value="ZN2_CY6_FUNGAL_1"/>
    <property type="match status" value="1"/>
</dbReference>
<dbReference type="OrthoDB" id="39175at2759"/>
<dbReference type="InterPro" id="IPR053181">
    <property type="entry name" value="EcdB-like_regulator"/>
</dbReference>
<dbReference type="CDD" id="cd00067">
    <property type="entry name" value="GAL4"/>
    <property type="match status" value="1"/>
</dbReference>
<protein>
    <recommendedName>
        <fullName evidence="2">Zn(2)-C6 fungal-type domain-containing protein</fullName>
    </recommendedName>
</protein>
<dbReference type="STRING" id="1280837.A0A316V8C5"/>
<evidence type="ECO:0000259" key="2">
    <source>
        <dbReference type="PROSITE" id="PS50048"/>
    </source>
</evidence>
<feature type="compositionally biased region" description="Pro residues" evidence="1">
    <location>
        <begin position="352"/>
        <end position="366"/>
    </location>
</feature>
<sequence length="492" mass="55506">MMSSPMRKDSQQQPISDWPRTPFSSRVAGMGAVVPSEWGSTISYDFNMTSFEDETSNILGDVPSVFDTPSQYRSNGTDFHPSQNTSARTSISPTISANQMAQNDQRYAALAMEDERYLSEYSPVNMSRDLSLMPSPSSSNEDGLALLSSGVPHHSYEHRDVPHGPRRRLGPYDLSHLQRRDAIVDPLHLIQNTMIPSVVLPRRESVPMLPAIVSRMPSPEEEYRHSIRMHRREPLYENRSPSPLPSVMQHGHPSCMAPAPGPSSHNTNMPSVFAQPQNPDQFRISSKALEMDGWTSSWPPAEEAKGKNKKNKGKATKAVKPHIPHPNYSRTQDISRYTKRDEDYHHGMPQHQPAPPTRSAPPPPPQQQQQPVSQPHTDGGRMFVEIKSQFHAIPENSDPSRFSSNGRCLIACEACKRRKMRCTNEFPTCSNCTRRGMECQYADKVRTRGKSKRDHLVVDENRSTEHPKSSLGNNRLDHKRRRLSTSISHSQQ</sequence>
<dbReference type="Pfam" id="PF00172">
    <property type="entry name" value="Zn_clus"/>
    <property type="match status" value="1"/>
</dbReference>
<evidence type="ECO:0000313" key="3">
    <source>
        <dbReference type="EMBL" id="PWN33839.1"/>
    </source>
</evidence>
<accession>A0A316V8C5</accession>
<feature type="region of interest" description="Disordered" evidence="1">
    <location>
        <begin position="1"/>
        <end position="24"/>
    </location>
</feature>
<dbReference type="RefSeq" id="XP_025354141.1">
    <property type="nucleotide sequence ID" value="XM_025497835.1"/>
</dbReference>
<dbReference type="AlphaFoldDB" id="A0A316V8C5"/>
<dbReference type="InterPro" id="IPR001138">
    <property type="entry name" value="Zn2Cys6_DnaBD"/>
</dbReference>
<gene>
    <name evidence="3" type="ORF">FA14DRAFT_156519</name>
</gene>
<dbReference type="InterPro" id="IPR036864">
    <property type="entry name" value="Zn2-C6_fun-type_DNA-bd_sf"/>
</dbReference>
<dbReference type="SUPFAM" id="SSF57701">
    <property type="entry name" value="Zn2/Cys6 DNA-binding domain"/>
    <property type="match status" value="1"/>
</dbReference>
<dbReference type="Gene3D" id="4.10.240.10">
    <property type="entry name" value="Zn(2)-C6 fungal-type DNA-binding domain"/>
    <property type="match status" value="1"/>
</dbReference>
<dbReference type="GO" id="GO:0008270">
    <property type="term" value="F:zinc ion binding"/>
    <property type="evidence" value="ECO:0007669"/>
    <property type="project" value="InterPro"/>
</dbReference>
<feature type="domain" description="Zn(2)-C6 fungal-type" evidence="2">
    <location>
        <begin position="411"/>
        <end position="441"/>
    </location>
</feature>
<feature type="compositionally biased region" description="Basic residues" evidence="1">
    <location>
        <begin position="307"/>
        <end position="323"/>
    </location>
</feature>
<feature type="region of interest" description="Disordered" evidence="1">
    <location>
        <begin position="445"/>
        <end position="492"/>
    </location>
</feature>
<name>A0A316V8C5_9BASI</name>
<dbReference type="EMBL" id="KZ819604">
    <property type="protein sequence ID" value="PWN33839.1"/>
    <property type="molecule type" value="Genomic_DNA"/>
</dbReference>
<feature type="compositionally biased region" description="Basic and acidic residues" evidence="1">
    <location>
        <begin position="336"/>
        <end position="346"/>
    </location>
</feature>
<dbReference type="PROSITE" id="PS50048">
    <property type="entry name" value="ZN2_CY6_FUNGAL_2"/>
    <property type="match status" value="1"/>
</dbReference>
<dbReference type="InParanoid" id="A0A316V8C5"/>
<feature type="region of interest" description="Disordered" evidence="1">
    <location>
        <begin position="246"/>
        <end position="278"/>
    </location>
</feature>
<feature type="compositionally biased region" description="Basic and acidic residues" evidence="1">
    <location>
        <begin position="454"/>
        <end position="468"/>
    </location>
</feature>
<feature type="compositionally biased region" description="Basic and acidic residues" evidence="1">
    <location>
        <begin position="1"/>
        <end position="10"/>
    </location>
</feature>
<reference evidence="3 4" key="1">
    <citation type="journal article" date="2018" name="Mol. Biol. Evol.">
        <title>Broad Genomic Sampling Reveals a Smut Pathogenic Ancestry of the Fungal Clade Ustilaginomycotina.</title>
        <authorList>
            <person name="Kijpornyongpan T."/>
            <person name="Mondo S.J."/>
            <person name="Barry K."/>
            <person name="Sandor L."/>
            <person name="Lee J."/>
            <person name="Lipzen A."/>
            <person name="Pangilinan J."/>
            <person name="LaButti K."/>
            <person name="Hainaut M."/>
            <person name="Henrissat B."/>
            <person name="Grigoriev I.V."/>
            <person name="Spatafora J.W."/>
            <person name="Aime M.C."/>
        </authorList>
    </citation>
    <scope>NUCLEOTIDE SEQUENCE [LARGE SCALE GENOMIC DNA]</scope>
    <source>
        <strain evidence="3 4">MCA 3882</strain>
    </source>
</reference>